<dbReference type="Proteomes" id="UP000233837">
    <property type="component" value="Unassembled WGS sequence"/>
</dbReference>
<name>A0A2I0XBR6_9ASPA</name>
<organism evidence="1 2">
    <name type="scientific">Dendrobium catenatum</name>
    <dbReference type="NCBI Taxonomy" id="906689"/>
    <lineage>
        <taxon>Eukaryota</taxon>
        <taxon>Viridiplantae</taxon>
        <taxon>Streptophyta</taxon>
        <taxon>Embryophyta</taxon>
        <taxon>Tracheophyta</taxon>
        <taxon>Spermatophyta</taxon>
        <taxon>Magnoliopsida</taxon>
        <taxon>Liliopsida</taxon>
        <taxon>Asparagales</taxon>
        <taxon>Orchidaceae</taxon>
        <taxon>Epidendroideae</taxon>
        <taxon>Malaxideae</taxon>
        <taxon>Dendrobiinae</taxon>
        <taxon>Dendrobium</taxon>
    </lineage>
</organism>
<gene>
    <name evidence="1" type="ORF">MA16_Dca003089</name>
</gene>
<dbReference type="EMBL" id="KZ501977">
    <property type="protein sequence ID" value="PKU85350.1"/>
    <property type="molecule type" value="Genomic_DNA"/>
</dbReference>
<protein>
    <submittedName>
        <fullName evidence="1">Uncharacterized protein</fullName>
    </submittedName>
</protein>
<reference evidence="1 2" key="2">
    <citation type="journal article" date="2017" name="Nature">
        <title>The Apostasia genome and the evolution of orchids.</title>
        <authorList>
            <person name="Zhang G.Q."/>
            <person name="Liu K.W."/>
            <person name="Li Z."/>
            <person name="Lohaus R."/>
            <person name="Hsiao Y.Y."/>
            <person name="Niu S.C."/>
            <person name="Wang J.Y."/>
            <person name="Lin Y.C."/>
            <person name="Xu Q."/>
            <person name="Chen L.J."/>
            <person name="Yoshida K."/>
            <person name="Fujiwara S."/>
            <person name="Wang Z.W."/>
            <person name="Zhang Y.Q."/>
            <person name="Mitsuda N."/>
            <person name="Wang M."/>
            <person name="Liu G.H."/>
            <person name="Pecoraro L."/>
            <person name="Huang H.X."/>
            <person name="Xiao X.J."/>
            <person name="Lin M."/>
            <person name="Wu X.Y."/>
            <person name="Wu W.L."/>
            <person name="Chen Y.Y."/>
            <person name="Chang S.B."/>
            <person name="Sakamoto S."/>
            <person name="Ohme-Takagi M."/>
            <person name="Yagi M."/>
            <person name="Zeng S.J."/>
            <person name="Shen C.Y."/>
            <person name="Yeh C.M."/>
            <person name="Luo Y.B."/>
            <person name="Tsai W.C."/>
            <person name="Van de Peer Y."/>
            <person name="Liu Z.J."/>
        </authorList>
    </citation>
    <scope>NUCLEOTIDE SEQUENCE [LARGE SCALE GENOMIC DNA]</scope>
    <source>
        <tissue evidence="1">The whole plant</tissue>
    </source>
</reference>
<accession>A0A2I0XBR6</accession>
<evidence type="ECO:0000313" key="1">
    <source>
        <dbReference type="EMBL" id="PKU85350.1"/>
    </source>
</evidence>
<evidence type="ECO:0000313" key="2">
    <source>
        <dbReference type="Proteomes" id="UP000233837"/>
    </source>
</evidence>
<proteinExistence type="predicted"/>
<keyword evidence="2" id="KW-1185">Reference proteome</keyword>
<dbReference type="AlphaFoldDB" id="A0A2I0XBR6"/>
<sequence>MEMQDTPMTVQLGRGARIQLANAVIETGNTRATIHFGGLEFSAATAMAAAVPVYGVNSEEFSGRSYSARTAARGTAQGRTSVFERLSQPETLTAKRVVHRRKVSMVTANTTTPGRYDTEAS</sequence>
<reference evidence="1 2" key="1">
    <citation type="journal article" date="2016" name="Sci. Rep.">
        <title>The Dendrobium catenatum Lindl. genome sequence provides insights into polysaccharide synthase, floral development and adaptive evolution.</title>
        <authorList>
            <person name="Zhang G.Q."/>
            <person name="Xu Q."/>
            <person name="Bian C."/>
            <person name="Tsai W.C."/>
            <person name="Yeh C.M."/>
            <person name="Liu K.W."/>
            <person name="Yoshida K."/>
            <person name="Zhang L.S."/>
            <person name="Chang S.B."/>
            <person name="Chen F."/>
            <person name="Shi Y."/>
            <person name="Su Y.Y."/>
            <person name="Zhang Y.Q."/>
            <person name="Chen L.J."/>
            <person name="Yin Y."/>
            <person name="Lin M."/>
            <person name="Huang H."/>
            <person name="Deng H."/>
            <person name="Wang Z.W."/>
            <person name="Zhu S.L."/>
            <person name="Zhao X."/>
            <person name="Deng C."/>
            <person name="Niu S.C."/>
            <person name="Huang J."/>
            <person name="Wang M."/>
            <person name="Liu G.H."/>
            <person name="Yang H.J."/>
            <person name="Xiao X.J."/>
            <person name="Hsiao Y.Y."/>
            <person name="Wu W.L."/>
            <person name="Chen Y.Y."/>
            <person name="Mitsuda N."/>
            <person name="Ohme-Takagi M."/>
            <person name="Luo Y.B."/>
            <person name="Van de Peer Y."/>
            <person name="Liu Z.J."/>
        </authorList>
    </citation>
    <scope>NUCLEOTIDE SEQUENCE [LARGE SCALE GENOMIC DNA]</scope>
    <source>
        <tissue evidence="1">The whole plant</tissue>
    </source>
</reference>